<evidence type="ECO:0000313" key="2">
    <source>
        <dbReference type="EMBL" id="CBN77420.1"/>
    </source>
</evidence>
<dbReference type="EMBL" id="FN648807">
    <property type="protein sequence ID" value="CBN77420.1"/>
    <property type="molecule type" value="Genomic_DNA"/>
</dbReference>
<feature type="region of interest" description="Disordered" evidence="1">
    <location>
        <begin position="1"/>
        <end position="48"/>
    </location>
</feature>
<dbReference type="OrthoDB" id="10398416at2759"/>
<proteinExistence type="predicted"/>
<name>D8LQ40_ECTSI</name>
<feature type="region of interest" description="Disordered" evidence="1">
    <location>
        <begin position="137"/>
        <end position="207"/>
    </location>
</feature>
<organism evidence="2 3">
    <name type="scientific">Ectocarpus siliculosus</name>
    <name type="common">Brown alga</name>
    <name type="synonym">Conferva siliculosa</name>
    <dbReference type="NCBI Taxonomy" id="2880"/>
    <lineage>
        <taxon>Eukaryota</taxon>
        <taxon>Sar</taxon>
        <taxon>Stramenopiles</taxon>
        <taxon>Ochrophyta</taxon>
        <taxon>PX clade</taxon>
        <taxon>Phaeophyceae</taxon>
        <taxon>Ectocarpales</taxon>
        <taxon>Ectocarpaceae</taxon>
        <taxon>Ectocarpus</taxon>
    </lineage>
</organism>
<dbReference type="InParanoid" id="D8LQ40"/>
<evidence type="ECO:0000256" key="1">
    <source>
        <dbReference type="SAM" id="MobiDB-lite"/>
    </source>
</evidence>
<feature type="compositionally biased region" description="Basic and acidic residues" evidence="1">
    <location>
        <begin position="157"/>
        <end position="171"/>
    </location>
</feature>
<evidence type="ECO:0000313" key="3">
    <source>
        <dbReference type="Proteomes" id="UP000002630"/>
    </source>
</evidence>
<feature type="compositionally biased region" description="Acidic residues" evidence="1">
    <location>
        <begin position="12"/>
        <end position="48"/>
    </location>
</feature>
<gene>
    <name evidence="2" type="ORF">Esi_0059_0019</name>
</gene>
<protein>
    <submittedName>
        <fullName evidence="2">Uncharacterized protein</fullName>
    </submittedName>
</protein>
<dbReference type="AlphaFoldDB" id="D8LQ40"/>
<sequence>MAIEQGVRQQEEGDSEDESGEESSGDESYDYGFAADEDDEDDEDGEDYEVDYASMNVSPEILRMLGASEEVIAAKEAEVSGVTSTWVPPTETGLEHSSAIADSAAVAIGGSGAPGGGGVERVFKAVGSFDKDAEDAAAAGERAPVLKVKVAHAPEPVPKKRESKLPPKSEDSWSDDDGSEDSWDEASAIDGHAWWESGSDDEELETAAMSHNLRVALGLATAGEVATAETGSGGDGNGDWRPPSFAGLDNSKPLTTLMPLVIGQQKGLEIEYKKKMGEGEAEGGEGGDGDEEWSEEEGWDYEDVPDEEYLLDWSTSISPNLAKAMGRRASTEHKALALSEELSWKPPMSSGLKNSAPIIEASQLSSFKNRTTRRLSLS</sequence>
<dbReference type="Proteomes" id="UP000002630">
    <property type="component" value="Linkage Group LG27"/>
</dbReference>
<dbReference type="EMBL" id="FN649752">
    <property type="protein sequence ID" value="CBN77420.1"/>
    <property type="molecule type" value="Genomic_DNA"/>
</dbReference>
<feature type="region of interest" description="Disordered" evidence="1">
    <location>
        <begin position="274"/>
        <end position="301"/>
    </location>
</feature>
<keyword evidence="3" id="KW-1185">Reference proteome</keyword>
<accession>D8LQ40</accession>
<feature type="region of interest" description="Disordered" evidence="1">
    <location>
        <begin position="226"/>
        <end position="252"/>
    </location>
</feature>
<feature type="compositionally biased region" description="Acidic residues" evidence="1">
    <location>
        <begin position="172"/>
        <end position="184"/>
    </location>
</feature>
<feature type="compositionally biased region" description="Acidic residues" evidence="1">
    <location>
        <begin position="279"/>
        <end position="301"/>
    </location>
</feature>
<reference evidence="2 3" key="1">
    <citation type="journal article" date="2010" name="Nature">
        <title>The Ectocarpus genome and the independent evolution of multicellularity in brown algae.</title>
        <authorList>
            <person name="Cock J.M."/>
            <person name="Sterck L."/>
            <person name="Rouze P."/>
            <person name="Scornet D."/>
            <person name="Allen A.E."/>
            <person name="Amoutzias G."/>
            <person name="Anthouard V."/>
            <person name="Artiguenave F."/>
            <person name="Aury J.M."/>
            <person name="Badger J.H."/>
            <person name="Beszteri B."/>
            <person name="Billiau K."/>
            <person name="Bonnet E."/>
            <person name="Bothwell J.H."/>
            <person name="Bowler C."/>
            <person name="Boyen C."/>
            <person name="Brownlee C."/>
            <person name="Carrano C.J."/>
            <person name="Charrier B."/>
            <person name="Cho G.Y."/>
            <person name="Coelho S.M."/>
            <person name="Collen J."/>
            <person name="Corre E."/>
            <person name="Da Silva C."/>
            <person name="Delage L."/>
            <person name="Delaroque N."/>
            <person name="Dittami S.M."/>
            <person name="Doulbeau S."/>
            <person name="Elias M."/>
            <person name="Farnham G."/>
            <person name="Gachon C.M."/>
            <person name="Gschloessl B."/>
            <person name="Heesch S."/>
            <person name="Jabbari K."/>
            <person name="Jubin C."/>
            <person name="Kawai H."/>
            <person name="Kimura K."/>
            <person name="Kloareg B."/>
            <person name="Kupper F.C."/>
            <person name="Lang D."/>
            <person name="Le Bail A."/>
            <person name="Leblanc C."/>
            <person name="Lerouge P."/>
            <person name="Lohr M."/>
            <person name="Lopez P.J."/>
            <person name="Martens C."/>
            <person name="Maumus F."/>
            <person name="Michel G."/>
            <person name="Miranda-Saavedra D."/>
            <person name="Morales J."/>
            <person name="Moreau H."/>
            <person name="Motomura T."/>
            <person name="Nagasato C."/>
            <person name="Napoli C.A."/>
            <person name="Nelson D.R."/>
            <person name="Nyvall-Collen P."/>
            <person name="Peters A.F."/>
            <person name="Pommier C."/>
            <person name="Potin P."/>
            <person name="Poulain J."/>
            <person name="Quesneville H."/>
            <person name="Read B."/>
            <person name="Rensing S.A."/>
            <person name="Ritter A."/>
            <person name="Rousvoal S."/>
            <person name="Samanta M."/>
            <person name="Samson G."/>
            <person name="Schroeder D.C."/>
            <person name="Segurens B."/>
            <person name="Strittmatter M."/>
            <person name="Tonon T."/>
            <person name="Tregear J.W."/>
            <person name="Valentin K."/>
            <person name="von Dassow P."/>
            <person name="Yamagishi T."/>
            <person name="Van de Peer Y."/>
            <person name="Wincker P."/>
        </authorList>
    </citation>
    <scope>NUCLEOTIDE SEQUENCE [LARGE SCALE GENOMIC DNA]</scope>
    <source>
        <strain evidence="3">Ec32 / CCAP1310/4</strain>
    </source>
</reference>